<name>A0ABR7TZR2_9BRAD</name>
<evidence type="ECO:0000259" key="1">
    <source>
        <dbReference type="SMART" id="SM00860"/>
    </source>
</evidence>
<evidence type="ECO:0000313" key="3">
    <source>
        <dbReference type="Proteomes" id="UP000639516"/>
    </source>
</evidence>
<sequence>MTNTDWRPFITAQQIAELGQLVNRLRAIDRTFRVFGSRQHRYSFGPVLPLAEVRAFESNHGIDLPPDYHCFLTTVGNGGAGPYYGLAPLADFGRDLSTAFPFSQSVESIAELGQRVRGYELPGILEFCHQGCDNYSYLVVAGASYGTVWDGRPEDDDFRPTGLSFAAWYRHWAERVLRLLNNEHLVPLLRIGMTEADVNALVGGDWKKRQALSRAVWLFESSDIPAQLELDQRGIVTKVTPWSFIV</sequence>
<dbReference type="SUPFAM" id="SSF160631">
    <property type="entry name" value="SMI1/KNR4-like"/>
    <property type="match status" value="1"/>
</dbReference>
<protein>
    <submittedName>
        <fullName evidence="2">SMI1/KNR4 family protein</fullName>
    </submittedName>
</protein>
<dbReference type="Proteomes" id="UP000639516">
    <property type="component" value="Unassembled WGS sequence"/>
</dbReference>
<comment type="caution">
    <text evidence="2">The sequence shown here is derived from an EMBL/GenBank/DDBJ whole genome shotgun (WGS) entry which is preliminary data.</text>
</comment>
<dbReference type="SMART" id="SM00860">
    <property type="entry name" value="SMI1_KNR4"/>
    <property type="match status" value="1"/>
</dbReference>
<dbReference type="RefSeq" id="WP_188098414.1">
    <property type="nucleotide sequence ID" value="NZ_JAANIH010000009.1"/>
</dbReference>
<reference evidence="2 3" key="1">
    <citation type="journal article" date="2020" name="Arch. Microbiol.">
        <title>Bradyrhizobium campsiandrae sp. nov., a nitrogen-fixing bacterial strain isolated from a native leguminous tree from the Amazon adapted to flooded conditions.</title>
        <authorList>
            <person name="Cabral Michel D."/>
            <person name="Martins da Costa E."/>
            <person name="Azarias Guimaraes A."/>
            <person name="Soares de Carvalho T."/>
            <person name="Santos de Castro Caputo P."/>
            <person name="Willems A."/>
            <person name="de Souza Moreira F.M."/>
        </authorList>
    </citation>
    <scope>NUCLEOTIDE SEQUENCE [LARGE SCALE GENOMIC DNA]</scope>
    <source>
        <strain evidence="3">INPA 384B</strain>
    </source>
</reference>
<dbReference type="EMBL" id="JAATTO010000002">
    <property type="protein sequence ID" value="MBC9976828.1"/>
    <property type="molecule type" value="Genomic_DNA"/>
</dbReference>
<evidence type="ECO:0000313" key="2">
    <source>
        <dbReference type="EMBL" id="MBC9976828.1"/>
    </source>
</evidence>
<organism evidence="2 3">
    <name type="scientific">Bradyrhizobium campsiandrae</name>
    <dbReference type="NCBI Taxonomy" id="1729892"/>
    <lineage>
        <taxon>Bacteria</taxon>
        <taxon>Pseudomonadati</taxon>
        <taxon>Pseudomonadota</taxon>
        <taxon>Alphaproteobacteria</taxon>
        <taxon>Hyphomicrobiales</taxon>
        <taxon>Nitrobacteraceae</taxon>
        <taxon>Bradyrhizobium</taxon>
    </lineage>
</organism>
<accession>A0ABR7TZR2</accession>
<feature type="domain" description="Knr4/Smi1-like" evidence="1">
    <location>
        <begin position="49"/>
        <end position="171"/>
    </location>
</feature>
<dbReference type="InterPro" id="IPR018958">
    <property type="entry name" value="Knr4/Smi1-like_dom"/>
</dbReference>
<gene>
    <name evidence="2" type="ORF">HA482_01200</name>
</gene>
<proteinExistence type="predicted"/>
<dbReference type="InterPro" id="IPR037883">
    <property type="entry name" value="Knr4/Smi1-like_sf"/>
</dbReference>
<keyword evidence="3" id="KW-1185">Reference proteome</keyword>
<dbReference type="Pfam" id="PF09346">
    <property type="entry name" value="SMI1_KNR4"/>
    <property type="match status" value="1"/>
</dbReference>